<dbReference type="EnsemblMetazoa" id="G14251.1">
    <property type="protein sequence ID" value="G14251.1:cds"/>
    <property type="gene ID" value="G14251"/>
</dbReference>
<evidence type="ECO:0000313" key="2">
    <source>
        <dbReference type="Proteomes" id="UP000005408"/>
    </source>
</evidence>
<name>A0A8W8IH00_MAGGI</name>
<proteinExistence type="predicted"/>
<organism evidence="1 2">
    <name type="scientific">Magallana gigas</name>
    <name type="common">Pacific oyster</name>
    <name type="synonym">Crassostrea gigas</name>
    <dbReference type="NCBI Taxonomy" id="29159"/>
    <lineage>
        <taxon>Eukaryota</taxon>
        <taxon>Metazoa</taxon>
        <taxon>Spiralia</taxon>
        <taxon>Lophotrochozoa</taxon>
        <taxon>Mollusca</taxon>
        <taxon>Bivalvia</taxon>
        <taxon>Autobranchia</taxon>
        <taxon>Pteriomorphia</taxon>
        <taxon>Ostreida</taxon>
        <taxon>Ostreoidea</taxon>
        <taxon>Ostreidae</taxon>
        <taxon>Magallana</taxon>
    </lineage>
</organism>
<dbReference type="Proteomes" id="UP000005408">
    <property type="component" value="Unassembled WGS sequence"/>
</dbReference>
<accession>A0A8W8IH00</accession>
<protein>
    <submittedName>
        <fullName evidence="1">Uncharacterized protein</fullName>
    </submittedName>
</protein>
<evidence type="ECO:0000313" key="1">
    <source>
        <dbReference type="EnsemblMetazoa" id="G14251.1:cds"/>
    </source>
</evidence>
<reference evidence="1" key="1">
    <citation type="submission" date="2022-08" db="UniProtKB">
        <authorList>
            <consortium name="EnsemblMetazoa"/>
        </authorList>
    </citation>
    <scope>IDENTIFICATION</scope>
    <source>
        <strain evidence="1">05x7-T-G4-1.051#20</strain>
    </source>
</reference>
<keyword evidence="2" id="KW-1185">Reference proteome</keyword>
<sequence length="701" mass="80761">MPPKRKCSCKQHVYCSTLFPDDEEIVQRISDKKIKVKVVNFLLKREFIFPHSTFLCSLCVKFAEQCLQHEDETEEAAKKKKFSILEYFEEFLGAVSNNRLTSDQLSSLSYALGKTQTKAVYEDTVTSGSQYKDVDYLETFNLKDWLQERNHVIVNFIKGICNDACEEIRLAKTVESIYGCRNNSFVSPMSFSQNLLGYYITGSKSALRIGCKGSPSGSYTTVQNWISEQSKDAIECPQNADVVTFFDNNQVLEKKWKVEVNYKGKASVVTTMVHIIPDIESNIQHILELSPRQWMNHTSDGKRDTISKMKDLDMIHFETFRHYRNEFIRDKLEKIVSHQDDNGLDNIDKNLLNITYITAEERYSFIKSNDGPNPTVIMGEPCFENPCSYEAVEKVLDHIREKAKVGEARKWTMVGCDGLPYTLASRIIENMFTCPDCGMEFMDEPDFKEHIKNYDYALNVDIEKCRKYNDIVMLPGLGHYEINMTKAIFRLLWDVILIDLAKLLGFNSPKAQASFMSATDHHKSWQIFQIFLQSMAAELLLVYVRDPSTSSPSVSGFYEWYVGVKNPNYKFMAEVVFSYCLALHVFRAGVRRNNSKAINASKTKFSPLFFGLNMPFYMETYMRDSFVRIQCPSKVRGFIEEHESYRVSGSDAKGEGGDFILEAKNRKTKMWIQNGVPDEEKWRNVCRCIDKLEKVTSAILK</sequence>
<dbReference type="AlphaFoldDB" id="A0A8W8IH00"/>